<dbReference type="PANTHER" id="PTHR20881:SF0">
    <property type="entry name" value="3-METHYL-2-OXOBUTANOATE HYDROXYMETHYLTRANSFERASE"/>
    <property type="match status" value="1"/>
</dbReference>
<dbReference type="PANTHER" id="PTHR20881">
    <property type="entry name" value="3-METHYL-2-OXOBUTANOATE HYDROXYMETHYLTRANSFERASE"/>
    <property type="match status" value="1"/>
</dbReference>
<name>A0A6G7PTP5_9BACT</name>
<evidence type="ECO:0000313" key="12">
    <source>
        <dbReference type="Proteomes" id="UP000502179"/>
    </source>
</evidence>
<evidence type="ECO:0000256" key="9">
    <source>
        <dbReference type="PIRSR" id="PIRSR000388-2"/>
    </source>
</evidence>
<comment type="subunit">
    <text evidence="3 7">Homodecamer; pentamer of dimers.</text>
</comment>
<dbReference type="CDD" id="cd06557">
    <property type="entry name" value="KPHMT-like"/>
    <property type="match status" value="1"/>
</dbReference>
<dbReference type="InterPro" id="IPR003700">
    <property type="entry name" value="Pantoate_hydroxy_MeTrfase"/>
</dbReference>
<evidence type="ECO:0000313" key="11">
    <source>
        <dbReference type="EMBL" id="QIJ70818.1"/>
    </source>
</evidence>
<comment type="similarity">
    <text evidence="2 7">Belongs to the PanB family.</text>
</comment>
<feature type="active site" description="Proton acceptor" evidence="7 8">
    <location>
        <position position="182"/>
    </location>
</feature>
<dbReference type="Gene3D" id="3.20.20.60">
    <property type="entry name" value="Phosphoenolpyruvate-binding domains"/>
    <property type="match status" value="1"/>
</dbReference>
<keyword evidence="7 10" id="KW-0460">Magnesium</keyword>
<feature type="binding site" evidence="7 10">
    <location>
        <position position="44"/>
    </location>
    <ligand>
        <name>Mg(2+)</name>
        <dbReference type="ChEBI" id="CHEBI:18420"/>
    </ligand>
</feature>
<feature type="binding site" evidence="7 10">
    <location>
        <position position="83"/>
    </location>
    <ligand>
        <name>Mg(2+)</name>
        <dbReference type="ChEBI" id="CHEBI:18420"/>
    </ligand>
</feature>
<proteinExistence type="inferred from homology"/>
<keyword evidence="5 7" id="KW-0808">Transferase</keyword>
<feature type="binding site" evidence="7 9">
    <location>
        <position position="113"/>
    </location>
    <ligand>
        <name>3-methyl-2-oxobutanoate</name>
        <dbReference type="ChEBI" id="CHEBI:11851"/>
    </ligand>
</feature>
<evidence type="ECO:0000256" key="3">
    <source>
        <dbReference type="ARBA" id="ARBA00011424"/>
    </source>
</evidence>
<organism evidence="11 12">
    <name type="scientific">Thermosulfuriphilus ammonigenes</name>
    <dbReference type="NCBI Taxonomy" id="1936021"/>
    <lineage>
        <taxon>Bacteria</taxon>
        <taxon>Pseudomonadati</taxon>
        <taxon>Thermodesulfobacteriota</taxon>
        <taxon>Thermodesulfobacteria</taxon>
        <taxon>Thermodesulfobacteriales</taxon>
        <taxon>Thermodesulfobacteriaceae</taxon>
        <taxon>Thermosulfuriphilus</taxon>
    </lineage>
</organism>
<feature type="binding site" evidence="7 9">
    <location>
        <begin position="44"/>
        <end position="45"/>
    </location>
    <ligand>
        <name>3-methyl-2-oxobutanoate</name>
        <dbReference type="ChEBI" id="CHEBI:11851"/>
    </ligand>
</feature>
<dbReference type="AlphaFoldDB" id="A0A6G7PTP5"/>
<dbReference type="GO" id="GO:0015940">
    <property type="term" value="P:pantothenate biosynthetic process"/>
    <property type="evidence" value="ECO:0007669"/>
    <property type="project" value="UniProtKB-UniRule"/>
</dbReference>
<dbReference type="InterPro" id="IPR015813">
    <property type="entry name" value="Pyrv/PenolPyrv_kinase-like_dom"/>
</dbReference>
<evidence type="ECO:0000256" key="2">
    <source>
        <dbReference type="ARBA" id="ARBA00008676"/>
    </source>
</evidence>
<keyword evidence="4 7" id="KW-0566">Pantothenate biosynthesis</keyword>
<sequence length="280" mass="30513">MSSLTVKDIREKKGRERIVALTAYDALMARLVDEAGCDLILVGDSLGMLVLGYENTLPVTMEEMIHHAKAVRRGVRRALLVGDMPFLSYQVGKEEAIRNAGRFLKEAGCAAVKIEGGQEMADIISAVVRAGIPVLGHIGLTPQTAQSLGGFKVQGRDEEGARKILEDARVLEEAGVFALILECIPAALSGLITEQVSIPTIGIGAGPQVDGQILVLHDLLGLFEEFRPRFAKAYVQLAPQIRQALSAYTEEVRKGVFPREEHSFQIKEDVLSRIKESLEN</sequence>
<evidence type="ECO:0000256" key="1">
    <source>
        <dbReference type="ARBA" id="ARBA00005033"/>
    </source>
</evidence>
<comment type="cofactor">
    <cofactor evidence="7 10">
        <name>Mg(2+)</name>
        <dbReference type="ChEBI" id="CHEBI:18420"/>
    </cofactor>
    <text evidence="7 10">Binds 1 Mg(2+) ion per subunit.</text>
</comment>
<evidence type="ECO:0000256" key="5">
    <source>
        <dbReference type="ARBA" id="ARBA00022679"/>
    </source>
</evidence>
<dbReference type="PIRSF" id="PIRSF000388">
    <property type="entry name" value="Pantoate_hydroxy_MeTrfase"/>
    <property type="match status" value="1"/>
</dbReference>
<keyword evidence="7" id="KW-0963">Cytoplasm</keyword>
<reference evidence="11 12" key="1">
    <citation type="submission" date="2020-02" db="EMBL/GenBank/DDBJ databases">
        <title>Genome analysis of Thermosulfuriphilus ammonigenes ST65T, an anaerobic thermophilic chemolithoautotrophic bacterium isolated from a deep-sea hydrothermal vent.</title>
        <authorList>
            <person name="Slobodkina G."/>
            <person name="Allioux M."/>
            <person name="Merkel A."/>
            <person name="Alain K."/>
            <person name="Jebbar M."/>
            <person name="Slobodkin A."/>
        </authorList>
    </citation>
    <scope>NUCLEOTIDE SEQUENCE [LARGE SCALE GENOMIC DNA]</scope>
    <source>
        <strain evidence="11 12">ST65</strain>
    </source>
</reference>
<comment type="pathway">
    <text evidence="1 7">Cofactor biosynthesis; (R)-pantothenate biosynthesis; (R)-pantoate from 3-methyl-2-oxobutanoate: step 1/2.</text>
</comment>
<dbReference type="Proteomes" id="UP000502179">
    <property type="component" value="Chromosome"/>
</dbReference>
<dbReference type="InterPro" id="IPR040442">
    <property type="entry name" value="Pyrv_kinase-like_dom_sf"/>
</dbReference>
<dbReference type="NCBIfam" id="TIGR00222">
    <property type="entry name" value="panB"/>
    <property type="match status" value="1"/>
</dbReference>
<evidence type="ECO:0000256" key="4">
    <source>
        <dbReference type="ARBA" id="ARBA00022655"/>
    </source>
</evidence>
<dbReference type="GO" id="GO:0032259">
    <property type="term" value="P:methylation"/>
    <property type="evidence" value="ECO:0007669"/>
    <property type="project" value="UniProtKB-KW"/>
</dbReference>
<dbReference type="Pfam" id="PF02548">
    <property type="entry name" value="Pantoate_transf"/>
    <property type="match status" value="1"/>
</dbReference>
<keyword evidence="11" id="KW-0489">Methyltransferase</keyword>
<dbReference type="EMBL" id="CP048877">
    <property type="protein sequence ID" value="QIJ70818.1"/>
    <property type="molecule type" value="Genomic_DNA"/>
</dbReference>
<dbReference type="GO" id="GO:0008168">
    <property type="term" value="F:methyltransferase activity"/>
    <property type="evidence" value="ECO:0007669"/>
    <property type="project" value="UniProtKB-KW"/>
</dbReference>
<dbReference type="HAMAP" id="MF_00156">
    <property type="entry name" value="PanB"/>
    <property type="match status" value="1"/>
</dbReference>
<dbReference type="UniPathway" id="UPA00028">
    <property type="reaction ID" value="UER00003"/>
</dbReference>
<comment type="function">
    <text evidence="6 7">Catalyzes the reversible reaction in which hydroxymethyl group from 5,10-methylenetetrahydrofolate is transferred onto alpha-ketoisovalerate to form ketopantoate.</text>
</comment>
<dbReference type="SUPFAM" id="SSF51621">
    <property type="entry name" value="Phosphoenolpyruvate/pyruvate domain"/>
    <property type="match status" value="1"/>
</dbReference>
<protein>
    <recommendedName>
        <fullName evidence="7">3-methyl-2-oxobutanoate hydroxymethyltransferase</fullName>
        <ecNumber evidence="7">2.1.2.11</ecNumber>
    </recommendedName>
    <alternativeName>
        <fullName evidence="7">Ketopantoate hydroxymethyltransferase</fullName>
        <shortName evidence="7">KPHMT</shortName>
    </alternativeName>
</protein>
<gene>
    <name evidence="7 11" type="primary">panB</name>
    <name evidence="11" type="ORF">G4V39_00400</name>
</gene>
<keyword evidence="7 10" id="KW-0479">Metal-binding</keyword>
<dbReference type="GO" id="GO:0000287">
    <property type="term" value="F:magnesium ion binding"/>
    <property type="evidence" value="ECO:0007669"/>
    <property type="project" value="TreeGrafter"/>
</dbReference>
<feature type="binding site" evidence="7 10">
    <location>
        <position position="115"/>
    </location>
    <ligand>
        <name>Mg(2+)</name>
        <dbReference type="ChEBI" id="CHEBI:18420"/>
    </ligand>
</feature>
<evidence type="ECO:0000256" key="7">
    <source>
        <dbReference type="HAMAP-Rule" id="MF_00156"/>
    </source>
</evidence>
<accession>A0A6G7PTP5</accession>
<dbReference type="FunFam" id="3.20.20.60:FF:000003">
    <property type="entry name" value="3-methyl-2-oxobutanoate hydroxymethyltransferase"/>
    <property type="match status" value="1"/>
</dbReference>
<comment type="catalytic activity">
    <reaction evidence="7">
        <text>(6R)-5,10-methylene-5,6,7,8-tetrahydrofolate + 3-methyl-2-oxobutanoate + H2O = 2-dehydropantoate + (6S)-5,6,7,8-tetrahydrofolate</text>
        <dbReference type="Rhea" id="RHEA:11824"/>
        <dbReference type="ChEBI" id="CHEBI:11561"/>
        <dbReference type="ChEBI" id="CHEBI:11851"/>
        <dbReference type="ChEBI" id="CHEBI:15377"/>
        <dbReference type="ChEBI" id="CHEBI:15636"/>
        <dbReference type="ChEBI" id="CHEBI:57453"/>
        <dbReference type="EC" id="2.1.2.11"/>
    </reaction>
</comment>
<dbReference type="KEGG" id="tav:G4V39_00400"/>
<dbReference type="GO" id="GO:0003864">
    <property type="term" value="F:3-methyl-2-oxobutanoate hydroxymethyltransferase activity"/>
    <property type="evidence" value="ECO:0007669"/>
    <property type="project" value="UniProtKB-UniRule"/>
</dbReference>
<comment type="subcellular location">
    <subcellularLocation>
        <location evidence="7">Cytoplasm</location>
    </subcellularLocation>
</comment>
<dbReference type="NCBIfam" id="NF001452">
    <property type="entry name" value="PRK00311.1"/>
    <property type="match status" value="1"/>
</dbReference>
<dbReference type="EC" id="2.1.2.11" evidence="7"/>
<dbReference type="GO" id="GO:0005737">
    <property type="term" value="C:cytoplasm"/>
    <property type="evidence" value="ECO:0007669"/>
    <property type="project" value="UniProtKB-SubCell"/>
</dbReference>
<evidence type="ECO:0000256" key="10">
    <source>
        <dbReference type="PIRSR" id="PIRSR000388-3"/>
    </source>
</evidence>
<evidence type="ECO:0000256" key="6">
    <source>
        <dbReference type="ARBA" id="ARBA00056497"/>
    </source>
</evidence>
<evidence type="ECO:0000256" key="8">
    <source>
        <dbReference type="PIRSR" id="PIRSR000388-1"/>
    </source>
</evidence>
<keyword evidence="12" id="KW-1185">Reference proteome</keyword>
<dbReference type="RefSeq" id="WP_166031041.1">
    <property type="nucleotide sequence ID" value="NZ_CP048877.1"/>
</dbReference>
<feature type="binding site" evidence="7 9">
    <location>
        <position position="83"/>
    </location>
    <ligand>
        <name>3-methyl-2-oxobutanoate</name>
        <dbReference type="ChEBI" id="CHEBI:11851"/>
    </ligand>
</feature>